<reference evidence="3 4" key="1">
    <citation type="journal article" date="2018" name="Int. J. Syst. Evol. Microbiol.">
        <title>Zhouia spongiae sp. nov., isolated from a marine sponge.</title>
        <authorList>
            <person name="Zhuang L."/>
            <person name="Lin B."/>
            <person name="Qin F."/>
            <person name="Luo L."/>
        </authorList>
    </citation>
    <scope>NUCLEOTIDE SEQUENCE [LARGE SCALE GENOMIC DNA]</scope>
    <source>
        <strain evidence="3 4">HN-Y44</strain>
    </source>
</reference>
<protein>
    <submittedName>
        <fullName evidence="3">SRPBCC domain-containing protein</fullName>
    </submittedName>
</protein>
<evidence type="ECO:0000256" key="1">
    <source>
        <dbReference type="ARBA" id="ARBA00006817"/>
    </source>
</evidence>
<dbReference type="CDD" id="cd07814">
    <property type="entry name" value="SRPBCC_CalC_Aha1-like"/>
    <property type="match status" value="1"/>
</dbReference>
<dbReference type="Proteomes" id="UP000829476">
    <property type="component" value="Chromosome"/>
</dbReference>
<accession>A0ABY3YME3</accession>
<comment type="similarity">
    <text evidence="1">Belongs to the AHA1 family.</text>
</comment>
<organism evidence="3 4">
    <name type="scientific">Zhouia spongiae</name>
    <dbReference type="NCBI Taxonomy" id="2202721"/>
    <lineage>
        <taxon>Bacteria</taxon>
        <taxon>Pseudomonadati</taxon>
        <taxon>Bacteroidota</taxon>
        <taxon>Flavobacteriia</taxon>
        <taxon>Flavobacteriales</taxon>
        <taxon>Flavobacteriaceae</taxon>
        <taxon>Zhouia</taxon>
    </lineage>
</organism>
<keyword evidence="4" id="KW-1185">Reference proteome</keyword>
<evidence type="ECO:0000313" key="4">
    <source>
        <dbReference type="Proteomes" id="UP000829476"/>
    </source>
</evidence>
<gene>
    <name evidence="3" type="ORF">MQE36_00080</name>
</gene>
<dbReference type="Pfam" id="PF08327">
    <property type="entry name" value="AHSA1"/>
    <property type="match status" value="1"/>
</dbReference>
<feature type="domain" description="Activator of Hsp90 ATPase homologue 1/2-like C-terminal" evidence="2">
    <location>
        <begin position="10"/>
        <end position="135"/>
    </location>
</feature>
<evidence type="ECO:0000259" key="2">
    <source>
        <dbReference type="Pfam" id="PF08327"/>
    </source>
</evidence>
<name>A0ABY3YME3_9FLAO</name>
<evidence type="ECO:0000313" key="3">
    <source>
        <dbReference type="EMBL" id="UNY98769.1"/>
    </source>
</evidence>
<dbReference type="InterPro" id="IPR023393">
    <property type="entry name" value="START-like_dom_sf"/>
</dbReference>
<dbReference type="EMBL" id="CP094326">
    <property type="protein sequence ID" value="UNY98769.1"/>
    <property type="molecule type" value="Genomic_DNA"/>
</dbReference>
<dbReference type="InterPro" id="IPR013538">
    <property type="entry name" value="ASHA1/2-like_C"/>
</dbReference>
<proteinExistence type="inferred from homology"/>
<sequence>MEIKKERTIKASPTVVWNVLTEPRHIKRWLGVETESNWKVDSELLFKFSWDGKEYVDKGNIIHLEENKLFVYTFWSNFSRLPDKPENYSKIRFDLEEKGIITVLKLTHSEIKNRTMREHSEKNWEETLDQIKSIAESIKNN</sequence>
<dbReference type="RefSeq" id="WP_242937175.1">
    <property type="nucleotide sequence ID" value="NZ_CP094326.1"/>
</dbReference>
<dbReference type="Gene3D" id="3.30.530.20">
    <property type="match status" value="1"/>
</dbReference>
<dbReference type="SUPFAM" id="SSF55961">
    <property type="entry name" value="Bet v1-like"/>
    <property type="match status" value="1"/>
</dbReference>